<dbReference type="SUPFAM" id="SSF55874">
    <property type="entry name" value="ATPase domain of HSP90 chaperone/DNA topoisomerase II/histidine kinase"/>
    <property type="match status" value="1"/>
</dbReference>
<accession>A0A829ZA86</accession>
<evidence type="ECO:0000313" key="4">
    <source>
        <dbReference type="Proteomes" id="UP000490821"/>
    </source>
</evidence>
<dbReference type="Proteomes" id="UP000490821">
    <property type="component" value="Unassembled WGS sequence"/>
</dbReference>
<dbReference type="AlphaFoldDB" id="A0A829ZA86"/>
<proteinExistence type="predicted"/>
<evidence type="ECO:0000259" key="2">
    <source>
        <dbReference type="Pfam" id="PF14501"/>
    </source>
</evidence>
<evidence type="ECO:0000313" key="3">
    <source>
        <dbReference type="EMBL" id="GFI41006.1"/>
    </source>
</evidence>
<comment type="caution">
    <text evidence="3">The sequence shown here is derived from an EMBL/GenBank/DDBJ whole genome shotgun (WGS) entry which is preliminary data.</text>
</comment>
<feature type="domain" description="Sensor histidine kinase NatK-like C-terminal" evidence="2">
    <location>
        <begin position="166"/>
        <end position="261"/>
    </location>
</feature>
<dbReference type="Gene3D" id="3.30.565.10">
    <property type="entry name" value="Histidine kinase-like ATPase, C-terminal domain"/>
    <property type="match status" value="1"/>
</dbReference>
<keyword evidence="1" id="KW-0812">Transmembrane</keyword>
<protein>
    <recommendedName>
        <fullName evidence="2">Sensor histidine kinase NatK-like C-terminal domain-containing protein</fullName>
    </recommendedName>
</protein>
<dbReference type="EMBL" id="BLMI01000123">
    <property type="protein sequence ID" value="GFI41006.1"/>
    <property type="molecule type" value="Genomic_DNA"/>
</dbReference>
<dbReference type="InterPro" id="IPR032834">
    <property type="entry name" value="NatK-like_C"/>
</dbReference>
<feature type="transmembrane region" description="Helical" evidence="1">
    <location>
        <begin position="25"/>
        <end position="47"/>
    </location>
</feature>
<evidence type="ECO:0000256" key="1">
    <source>
        <dbReference type="SAM" id="Phobius"/>
    </source>
</evidence>
<name>A0A829ZA86_9FIRM</name>
<keyword evidence="1" id="KW-1133">Transmembrane helix</keyword>
<gene>
    <name evidence="3" type="ORF">IMSAGC017_01046</name>
</gene>
<dbReference type="Pfam" id="PF14501">
    <property type="entry name" value="HATPase_c_5"/>
    <property type="match status" value="1"/>
</dbReference>
<keyword evidence="1" id="KW-0472">Membrane</keyword>
<sequence>MVIVFYFAYTILLQFYLGMKLNQTLVYIILLSLVLSVIGIAVIVYYISELEHKQQETQFSLQKLEMEQSNYQQLNNVSKEIKIMKHDLKHDYALIENYLKEKEYSKIMKIVESRMQEVQEVTTTINSNNNIINAIINYKMMIANSKNIKINYEINVSSKEYMKDYHLNELLSNLLDNAIDNCSKNDPKIEVFIEEDVFLYLEVINKINDSVLNKNPDLRTSKLGGNHGHGIKSVKRIVNEYRGSVKFFEKDNKFHASIIIPLNHPH</sequence>
<organism evidence="3 4">
    <name type="scientific">Thomasclavelia cocleata</name>
    <dbReference type="NCBI Taxonomy" id="69824"/>
    <lineage>
        <taxon>Bacteria</taxon>
        <taxon>Bacillati</taxon>
        <taxon>Bacillota</taxon>
        <taxon>Erysipelotrichia</taxon>
        <taxon>Erysipelotrichales</taxon>
        <taxon>Coprobacillaceae</taxon>
        <taxon>Thomasclavelia</taxon>
    </lineage>
</organism>
<reference evidence="3 4" key="1">
    <citation type="journal article" date="2020" name="Microbiome">
        <title>Single-cell genomics of uncultured bacteria reveals dietary fiber responders in the mouse gut microbiota.</title>
        <authorList>
            <person name="Chijiiwa R."/>
            <person name="Hosokawa M."/>
            <person name="Kogawa M."/>
            <person name="Nishikawa Y."/>
            <person name="Ide K."/>
            <person name="Sakanashi C."/>
            <person name="Takahashi K."/>
            <person name="Takeyama H."/>
        </authorList>
    </citation>
    <scope>NUCLEOTIDE SEQUENCE [LARGE SCALE GENOMIC DNA]</scope>
    <source>
        <strain evidence="3">IMSAGC_017</strain>
    </source>
</reference>
<dbReference type="InterPro" id="IPR036890">
    <property type="entry name" value="HATPase_C_sf"/>
</dbReference>